<name>A0A8I3P9L9_CANLF</name>
<protein>
    <submittedName>
        <fullName evidence="2">Uncharacterized protein</fullName>
    </submittedName>
</protein>
<dbReference type="OrthoDB" id="9804013at2759"/>
<keyword evidence="3" id="KW-1185">Reference proteome</keyword>
<dbReference type="GeneTree" id="ENSGT01070000255727"/>
<dbReference type="AlphaFoldDB" id="A0A8I3P9L9"/>
<feature type="region of interest" description="Disordered" evidence="1">
    <location>
        <begin position="137"/>
        <end position="163"/>
    </location>
</feature>
<organism evidence="2 3">
    <name type="scientific">Canis lupus familiaris</name>
    <name type="common">Dog</name>
    <name type="synonym">Canis familiaris</name>
    <dbReference type="NCBI Taxonomy" id="9615"/>
    <lineage>
        <taxon>Eukaryota</taxon>
        <taxon>Metazoa</taxon>
        <taxon>Chordata</taxon>
        <taxon>Craniata</taxon>
        <taxon>Vertebrata</taxon>
        <taxon>Euteleostomi</taxon>
        <taxon>Mammalia</taxon>
        <taxon>Eutheria</taxon>
        <taxon>Laurasiatheria</taxon>
        <taxon>Carnivora</taxon>
        <taxon>Caniformia</taxon>
        <taxon>Canidae</taxon>
        <taxon>Canis</taxon>
    </lineage>
</organism>
<reference evidence="2" key="1">
    <citation type="submission" date="2020-03" db="EMBL/GenBank/DDBJ databases">
        <title>Long-read based genome assembly of a Labrador retriever dog.</title>
        <authorList>
            <person name="Eory L."/>
            <person name="Zhang W."/>
            <person name="Schoenebeck J."/>
        </authorList>
    </citation>
    <scope>NUCLEOTIDE SEQUENCE [LARGE SCALE GENOMIC DNA]</scope>
    <source>
        <strain evidence="2">Labrador retriever</strain>
    </source>
</reference>
<dbReference type="Ensembl" id="ENSCAFT00845034526.1">
    <property type="protein sequence ID" value="ENSCAFP00845027045.1"/>
    <property type="gene ID" value="ENSCAFG00845019585.1"/>
</dbReference>
<dbReference type="Proteomes" id="UP000805418">
    <property type="component" value="Chromosome X"/>
</dbReference>
<feature type="compositionally biased region" description="Polar residues" evidence="1">
    <location>
        <begin position="141"/>
        <end position="163"/>
    </location>
</feature>
<accession>A0A8I3P9L9</accession>
<proteinExistence type="predicted"/>
<reference evidence="2" key="2">
    <citation type="submission" date="2025-08" db="UniProtKB">
        <authorList>
            <consortium name="Ensembl"/>
        </authorList>
    </citation>
    <scope>IDENTIFICATION</scope>
    <source>
        <strain evidence="2">Boxer</strain>
    </source>
</reference>
<dbReference type="PANTHER" id="PTHR19446">
    <property type="entry name" value="REVERSE TRANSCRIPTASES"/>
    <property type="match status" value="1"/>
</dbReference>
<sequence>MFSNRGWPMKYYVTTENYGFEKYSNMREFLCYNTTKNVCVSKRWKNIPCSWIGRINIVKMSMLPRAIYTFNAIPNKIPWTFFRVRTNHLKICVESEKTPNSQGKFKKENHSWGNHSARFQVVLQSCGQQDSVVLAQKQTHRSMGQNRESRNGPSTLWSTNIRQ</sequence>
<evidence type="ECO:0000256" key="1">
    <source>
        <dbReference type="SAM" id="MobiDB-lite"/>
    </source>
</evidence>
<evidence type="ECO:0000313" key="3">
    <source>
        <dbReference type="Proteomes" id="UP000805418"/>
    </source>
</evidence>
<evidence type="ECO:0000313" key="2">
    <source>
        <dbReference type="Ensembl" id="ENSCAFP00845027045.1"/>
    </source>
</evidence>
<reference evidence="2" key="3">
    <citation type="submission" date="2025-09" db="UniProtKB">
        <authorList>
            <consortium name="Ensembl"/>
        </authorList>
    </citation>
    <scope>IDENTIFICATION</scope>
    <source>
        <strain evidence="2">Boxer</strain>
    </source>
</reference>